<evidence type="ECO:0000313" key="3">
    <source>
        <dbReference type="Proteomes" id="UP000254259"/>
    </source>
</evidence>
<dbReference type="Gene3D" id="1.10.8.60">
    <property type="match status" value="1"/>
</dbReference>
<feature type="region of interest" description="Disordered" evidence="1">
    <location>
        <begin position="24"/>
        <end position="64"/>
    </location>
</feature>
<keyword evidence="2" id="KW-0614">Plasmid</keyword>
<dbReference type="Proteomes" id="UP000254259">
    <property type="component" value="Plasmid CBM2636_mp"/>
</dbReference>
<dbReference type="EMBL" id="LT984814">
    <property type="protein sequence ID" value="SPD68628.1"/>
    <property type="molecule type" value="Genomic_DNA"/>
</dbReference>
<dbReference type="RefSeq" id="WP_115713851.1">
    <property type="nucleotide sequence ID" value="NZ_LT984814.1"/>
</dbReference>
<proteinExistence type="predicted"/>
<reference evidence="2 3" key="1">
    <citation type="submission" date="2018-01" db="EMBL/GenBank/DDBJ databases">
        <authorList>
            <person name="Clerissi C."/>
        </authorList>
    </citation>
    <scope>NUCLEOTIDE SEQUENCE [LARGE SCALE GENOMIC DNA]</scope>
    <source>
        <strain evidence="2">Cupriavidus taiwanensis SWF 66322</strain>
        <plasmid evidence="3">cbm2636_mp</plasmid>
    </source>
</reference>
<name>A0A9Q7UYX6_9BURK</name>
<evidence type="ECO:0000313" key="2">
    <source>
        <dbReference type="EMBL" id="SPD68628.1"/>
    </source>
</evidence>
<evidence type="ECO:0000256" key="1">
    <source>
        <dbReference type="SAM" id="MobiDB-lite"/>
    </source>
</evidence>
<gene>
    <name evidence="2" type="ORF">CBM2636_MP21478</name>
</gene>
<geneLocation type="plasmid" evidence="3">
    <name>cbm2636_mp</name>
</geneLocation>
<accession>A0A9Q7UYX6</accession>
<dbReference type="AlphaFoldDB" id="A0A9Q7UYX6"/>
<protein>
    <submittedName>
        <fullName evidence="2">Uncharacterized protein</fullName>
    </submittedName>
</protein>
<sequence>MLKRKIRAEVESPLADAVLRGDVRPGDSATVRYNADTRSVRVERSGEASGDRDKTQADVPAQHA</sequence>
<organism evidence="2 3">
    <name type="scientific">Cupriavidus taiwanensis</name>
    <dbReference type="NCBI Taxonomy" id="164546"/>
    <lineage>
        <taxon>Bacteria</taxon>
        <taxon>Pseudomonadati</taxon>
        <taxon>Pseudomonadota</taxon>
        <taxon>Betaproteobacteria</taxon>
        <taxon>Burkholderiales</taxon>
        <taxon>Burkholderiaceae</taxon>
        <taxon>Cupriavidus</taxon>
    </lineage>
</organism>
<feature type="compositionally biased region" description="Basic and acidic residues" evidence="1">
    <location>
        <begin position="38"/>
        <end position="56"/>
    </location>
</feature>